<dbReference type="SUPFAM" id="SSF52540">
    <property type="entry name" value="P-loop containing nucleoside triphosphate hydrolases"/>
    <property type="match status" value="1"/>
</dbReference>
<dbReference type="PANTHER" id="PTHR23077:SF198">
    <property type="entry name" value="ATP-DEPENDENT ZINC METALLOPROTEASE FTSH"/>
    <property type="match status" value="1"/>
</dbReference>
<dbReference type="Pfam" id="PF00004">
    <property type="entry name" value="AAA"/>
    <property type="match status" value="1"/>
</dbReference>
<dbReference type="GO" id="GO:0016887">
    <property type="term" value="F:ATP hydrolysis activity"/>
    <property type="evidence" value="ECO:0007669"/>
    <property type="project" value="InterPro"/>
</dbReference>
<evidence type="ECO:0000313" key="2">
    <source>
        <dbReference type="EMBL" id="EEW06561.1"/>
    </source>
</evidence>
<dbReference type="CDD" id="cd19481">
    <property type="entry name" value="RecA-like_protease"/>
    <property type="match status" value="1"/>
</dbReference>
<dbReference type="RefSeq" id="WP_001113665.1">
    <property type="nucleotide sequence ID" value="NZ_ACYU01000112.1"/>
</dbReference>
<dbReference type="InterPro" id="IPR027417">
    <property type="entry name" value="P-loop_NTPase"/>
</dbReference>
<protein>
    <recommendedName>
        <fullName evidence="1">AAA+ ATPase domain-containing protein</fullName>
    </recommendedName>
</protein>
<dbReference type="GO" id="GO:0005524">
    <property type="term" value="F:ATP binding"/>
    <property type="evidence" value="ECO:0007669"/>
    <property type="project" value="InterPro"/>
</dbReference>
<dbReference type="InterPro" id="IPR003959">
    <property type="entry name" value="ATPase_AAA_core"/>
</dbReference>
<accession>D2YFA6</accession>
<evidence type="ECO:0000259" key="1">
    <source>
        <dbReference type="SMART" id="SM00382"/>
    </source>
</evidence>
<dbReference type="Proteomes" id="UP000004827">
    <property type="component" value="Unassembled WGS sequence"/>
</dbReference>
<dbReference type="AlphaFoldDB" id="D2YFA6"/>
<reference evidence="2 3" key="1">
    <citation type="journal article" date="2009" name="BMC Evol. Biol.">
        <title>Genomic taxonomy of Vibrios.</title>
        <authorList>
            <person name="Thompson C.C."/>
            <person name="Vicente A.C."/>
            <person name="Souza R.C."/>
            <person name="Vasconcelos A.T."/>
            <person name="Vesth T."/>
            <person name="Alves N.Jr."/>
            <person name="Ussery D.W."/>
            <person name="Iida T."/>
            <person name="Thompson F.L."/>
        </authorList>
    </citation>
    <scope>NUCLEOTIDE SEQUENCE [LARGE SCALE GENOMIC DNA]</scope>
    <source>
        <strain evidence="2 3">VM603</strain>
    </source>
</reference>
<organism evidence="2 3">
    <name type="scientific">Vibrio mimicus VM603</name>
    <dbReference type="NCBI Taxonomy" id="671074"/>
    <lineage>
        <taxon>Bacteria</taxon>
        <taxon>Pseudomonadati</taxon>
        <taxon>Pseudomonadota</taxon>
        <taxon>Gammaproteobacteria</taxon>
        <taxon>Vibrionales</taxon>
        <taxon>Vibrionaceae</taxon>
        <taxon>Vibrio</taxon>
    </lineage>
</organism>
<dbReference type="InterPro" id="IPR050168">
    <property type="entry name" value="AAA_ATPase_domain"/>
</dbReference>
<dbReference type="PANTHER" id="PTHR23077">
    <property type="entry name" value="AAA-FAMILY ATPASE"/>
    <property type="match status" value="1"/>
</dbReference>
<dbReference type="InterPro" id="IPR003593">
    <property type="entry name" value="AAA+_ATPase"/>
</dbReference>
<name>D2YFA6_VIBMI</name>
<feature type="domain" description="AAA+ ATPase" evidence="1">
    <location>
        <begin position="181"/>
        <end position="313"/>
    </location>
</feature>
<gene>
    <name evidence="2" type="ORF">VMB_22030</name>
</gene>
<dbReference type="EMBL" id="ACYU01000112">
    <property type="protein sequence ID" value="EEW06561.1"/>
    <property type="molecule type" value="Genomic_DNA"/>
</dbReference>
<proteinExistence type="predicted"/>
<dbReference type="Gene3D" id="3.40.50.300">
    <property type="entry name" value="P-loop containing nucleotide triphosphate hydrolases"/>
    <property type="match status" value="1"/>
</dbReference>
<comment type="caution">
    <text evidence="2">The sequence shown here is derived from an EMBL/GenBank/DDBJ whole genome shotgun (WGS) entry which is preliminary data.</text>
</comment>
<sequence>MPEDFWVEVGDCCVNHFTLGKVLELETLDKSRIRVSLNTLIFMDESYHFMYNLNAYTPIYDRIFMASSTQIKALMQSHIDKDDDRFLSVALQVAAHEARNGHDKLAQELKLLVEKAKKNSAKNLPVSIASSVKDSSGLLTTSHPTLRFSDLIVNPAVKERLERLVREQKHLITLKNHGLSPRRKLLLAGKPGTGKTFTASVLAGELNFPLFEVRLDAVITKYLGESSAKLRQIFDTIREVRGVYFFDEFDALGSHRGSNNDVGEARRILNSFLQMIEQDSSNSVIVCATNHLEALDHALFRRFDDVIKYQLPSEDEIVQLFKSRLKPYVAKNFSWKKLPSMSEGLSNAEITLAANDAIKEMLIHDHNFITISMLQQAVEDRKSISQHFME</sequence>
<evidence type="ECO:0000313" key="3">
    <source>
        <dbReference type="Proteomes" id="UP000004827"/>
    </source>
</evidence>
<dbReference type="SMART" id="SM00382">
    <property type="entry name" value="AAA"/>
    <property type="match status" value="1"/>
</dbReference>